<feature type="region of interest" description="Disordered" evidence="1">
    <location>
        <begin position="54"/>
        <end position="95"/>
    </location>
</feature>
<evidence type="ECO:0000256" key="1">
    <source>
        <dbReference type="SAM" id="MobiDB-lite"/>
    </source>
</evidence>
<evidence type="ECO:0000313" key="3">
    <source>
        <dbReference type="Proteomes" id="UP000314294"/>
    </source>
</evidence>
<dbReference type="Proteomes" id="UP000314294">
    <property type="component" value="Unassembled WGS sequence"/>
</dbReference>
<comment type="caution">
    <text evidence="2">The sequence shown here is derived from an EMBL/GenBank/DDBJ whole genome shotgun (WGS) entry which is preliminary data.</text>
</comment>
<proteinExistence type="predicted"/>
<feature type="compositionally biased region" description="Basic and acidic residues" evidence="1">
    <location>
        <begin position="54"/>
        <end position="92"/>
    </location>
</feature>
<dbReference type="EMBL" id="SRLO01000096">
    <property type="protein sequence ID" value="TNN76097.1"/>
    <property type="molecule type" value="Genomic_DNA"/>
</dbReference>
<gene>
    <name evidence="2" type="ORF">EYF80_013628</name>
</gene>
<name>A0A4Z2IDX0_9TELE</name>
<accession>A0A4Z2IDX0</accession>
<evidence type="ECO:0000313" key="2">
    <source>
        <dbReference type="EMBL" id="TNN76097.1"/>
    </source>
</evidence>
<protein>
    <submittedName>
        <fullName evidence="2">Uncharacterized protein</fullName>
    </submittedName>
</protein>
<sequence length="118" mass="13484">MDLSMKINIKHLLKVGRPLILSPCSEAEGFSSPVKGAASNYSWSRREVKDKRLDPSHLWEKRKNMGMRRGGEAGRRVAEGESDSWREKERQRQRGLALCHPPQAQRPLCQKAYKTHGC</sequence>
<organism evidence="2 3">
    <name type="scientific">Liparis tanakae</name>
    <name type="common">Tanaka's snailfish</name>
    <dbReference type="NCBI Taxonomy" id="230148"/>
    <lineage>
        <taxon>Eukaryota</taxon>
        <taxon>Metazoa</taxon>
        <taxon>Chordata</taxon>
        <taxon>Craniata</taxon>
        <taxon>Vertebrata</taxon>
        <taxon>Euteleostomi</taxon>
        <taxon>Actinopterygii</taxon>
        <taxon>Neopterygii</taxon>
        <taxon>Teleostei</taxon>
        <taxon>Neoteleostei</taxon>
        <taxon>Acanthomorphata</taxon>
        <taxon>Eupercaria</taxon>
        <taxon>Perciformes</taxon>
        <taxon>Cottioidei</taxon>
        <taxon>Cottales</taxon>
        <taxon>Liparidae</taxon>
        <taxon>Liparis</taxon>
    </lineage>
</organism>
<dbReference type="AlphaFoldDB" id="A0A4Z2IDX0"/>
<reference evidence="2 3" key="1">
    <citation type="submission" date="2019-03" db="EMBL/GenBank/DDBJ databases">
        <title>First draft genome of Liparis tanakae, snailfish: a comprehensive survey of snailfish specific genes.</title>
        <authorList>
            <person name="Kim W."/>
            <person name="Song I."/>
            <person name="Jeong J.-H."/>
            <person name="Kim D."/>
            <person name="Kim S."/>
            <person name="Ryu S."/>
            <person name="Song J.Y."/>
            <person name="Lee S.K."/>
        </authorList>
    </citation>
    <scope>NUCLEOTIDE SEQUENCE [LARGE SCALE GENOMIC DNA]</scope>
    <source>
        <tissue evidence="2">Muscle</tissue>
    </source>
</reference>
<keyword evidence="3" id="KW-1185">Reference proteome</keyword>